<dbReference type="RefSeq" id="XP_018711138.1">
    <property type="nucleotide sequence ID" value="XM_018857642.1"/>
</dbReference>
<evidence type="ECO:0000256" key="3">
    <source>
        <dbReference type="ARBA" id="ARBA00022691"/>
    </source>
</evidence>
<accession>A0A1A0H9C0</accession>
<feature type="domain" description="SET" evidence="4">
    <location>
        <begin position="31"/>
        <end position="282"/>
    </location>
</feature>
<gene>
    <name evidence="5" type="ORF">METBIDRAFT_43305</name>
</gene>
<dbReference type="InterPro" id="IPR016852">
    <property type="entry name" value="SET_MeTrfase"/>
</dbReference>
<evidence type="ECO:0000256" key="1">
    <source>
        <dbReference type="ARBA" id="ARBA00022603"/>
    </source>
</evidence>
<dbReference type="GO" id="GO:0016279">
    <property type="term" value="F:protein-lysine N-methyltransferase activity"/>
    <property type="evidence" value="ECO:0007669"/>
    <property type="project" value="EnsemblFungi"/>
</dbReference>
<keyword evidence="3" id="KW-0949">S-adenosyl-L-methionine</keyword>
<keyword evidence="2" id="KW-0808">Transferase</keyword>
<name>A0A1A0H9C0_9ASCO</name>
<dbReference type="GO" id="GO:0032259">
    <property type="term" value="P:methylation"/>
    <property type="evidence" value="ECO:0007669"/>
    <property type="project" value="UniProtKB-KW"/>
</dbReference>
<dbReference type="PANTHER" id="PTHR13271">
    <property type="entry name" value="UNCHARACTERIZED PUTATIVE METHYLTRANSFERASE"/>
    <property type="match status" value="1"/>
</dbReference>
<dbReference type="OrthoDB" id="341421at2759"/>
<dbReference type="STRING" id="869754.A0A1A0H9C0"/>
<dbReference type="Proteomes" id="UP000092555">
    <property type="component" value="Unassembled WGS sequence"/>
</dbReference>
<evidence type="ECO:0000313" key="6">
    <source>
        <dbReference type="Proteomes" id="UP000092555"/>
    </source>
</evidence>
<dbReference type="SUPFAM" id="SSF82199">
    <property type="entry name" value="SET domain"/>
    <property type="match status" value="1"/>
</dbReference>
<dbReference type="PANTHER" id="PTHR13271:SF47">
    <property type="entry name" value="ACTIN-HISTIDINE N-METHYLTRANSFERASE"/>
    <property type="match status" value="1"/>
</dbReference>
<keyword evidence="1" id="KW-0489">Methyltransferase</keyword>
<protein>
    <submittedName>
        <fullName evidence="5">SET domain-containing protein</fullName>
    </submittedName>
</protein>
<dbReference type="PROSITE" id="PS50280">
    <property type="entry name" value="SET"/>
    <property type="match status" value="1"/>
</dbReference>
<dbReference type="InterPro" id="IPR001214">
    <property type="entry name" value="SET_dom"/>
</dbReference>
<evidence type="ECO:0000256" key="2">
    <source>
        <dbReference type="ARBA" id="ARBA00022679"/>
    </source>
</evidence>
<comment type="caution">
    <text evidence="5">The sequence shown here is derived from an EMBL/GenBank/DDBJ whole genome shotgun (WGS) entry which is preliminary data.</text>
</comment>
<dbReference type="InterPro" id="IPR044429">
    <property type="entry name" value="SETD4_SET"/>
</dbReference>
<dbReference type="Pfam" id="PF00856">
    <property type="entry name" value="SET"/>
    <property type="match status" value="1"/>
</dbReference>
<dbReference type="PIRSF" id="PIRSF027158">
    <property type="entry name" value="Lys_MTase_YDR198C_prd"/>
    <property type="match status" value="1"/>
</dbReference>
<reference evidence="5 6" key="1">
    <citation type="submission" date="2016-05" db="EMBL/GenBank/DDBJ databases">
        <title>Comparative genomics of biotechnologically important yeasts.</title>
        <authorList>
            <consortium name="DOE Joint Genome Institute"/>
            <person name="Riley R."/>
            <person name="Haridas S."/>
            <person name="Wolfe K.H."/>
            <person name="Lopes M.R."/>
            <person name="Hittinger C.T."/>
            <person name="Goker M."/>
            <person name="Salamov A."/>
            <person name="Wisecaver J."/>
            <person name="Long T.M."/>
            <person name="Aerts A.L."/>
            <person name="Barry K."/>
            <person name="Choi C."/>
            <person name="Clum A."/>
            <person name="Coughlan A.Y."/>
            <person name="Deshpande S."/>
            <person name="Douglass A.P."/>
            <person name="Hanson S.J."/>
            <person name="Klenk H.-P."/>
            <person name="LaButti K."/>
            <person name="Lapidus A."/>
            <person name="Lindquist E."/>
            <person name="Lipzen A."/>
            <person name="Meier-kolthoff J.P."/>
            <person name="Ohm R.A."/>
            <person name="Otillar R.P."/>
            <person name="Pangilinan J."/>
            <person name="Peng Y."/>
            <person name="Rokas A."/>
            <person name="Rosa C.A."/>
            <person name="Scheuner C."/>
            <person name="Sibirny A.A."/>
            <person name="Slot J.C."/>
            <person name="Stielow J.B."/>
            <person name="Sun H."/>
            <person name="Kurtzman C.P."/>
            <person name="Blackwell M."/>
            <person name="Grigoriev I.V."/>
            <person name="Jeffries T.W."/>
        </authorList>
    </citation>
    <scope>NUCLEOTIDE SEQUENCE [LARGE SCALE GENOMIC DNA]</scope>
    <source>
        <strain evidence="5 6">NRRL YB-4993</strain>
    </source>
</reference>
<proteinExistence type="predicted"/>
<evidence type="ECO:0000259" key="4">
    <source>
        <dbReference type="PROSITE" id="PS50280"/>
    </source>
</evidence>
<organism evidence="5 6">
    <name type="scientific">Metschnikowia bicuspidata var. bicuspidata NRRL YB-4993</name>
    <dbReference type="NCBI Taxonomy" id="869754"/>
    <lineage>
        <taxon>Eukaryota</taxon>
        <taxon>Fungi</taxon>
        <taxon>Dikarya</taxon>
        <taxon>Ascomycota</taxon>
        <taxon>Saccharomycotina</taxon>
        <taxon>Pichiomycetes</taxon>
        <taxon>Metschnikowiaceae</taxon>
        <taxon>Metschnikowia</taxon>
    </lineage>
</organism>
<keyword evidence="6" id="KW-1185">Reference proteome</keyword>
<dbReference type="InterPro" id="IPR050600">
    <property type="entry name" value="SETD3_SETD6_MTase"/>
</dbReference>
<evidence type="ECO:0000313" key="5">
    <source>
        <dbReference type="EMBL" id="OBA20616.1"/>
    </source>
</evidence>
<dbReference type="GeneID" id="30030618"/>
<sequence>MKNIDEKIDALLSWMGSDGTDSLKSNSHVSAKLEVKDVPGSGRGLYAKAPISRNERLIRILPSYLLNFSTVLAHILKHNPNEQIPASVPQNLHVPVGKKDAVGDIYAGLSLETLLALSSFQIISLFLVLEKSRGSDSFWKPFIDMLPPIEELNLCPLVWKILDLPHADRLWAMLPRSARKHSDSVLARFEKDLLVVQSLLQETALFSIQTFLWAWMCINSRCLYMEIPQAKDSADNLTMAPYVDFLNHLSEDQCGIKIDTLGFQVFTSTGYQSGEELYFSYGAHSNEFLMCEYGFTLGQNKWNYVDITHFISLLFNPKQAQFLKAKGYHGDYTLNIDGMSFRCEVALATLQEQDPETSRRLNSFVEGTTDGSYYERQSNKLLNRILAKLIADCNARLNADHALDHAAQPQIEKIRSLYQDMKQICESAQANHPAV</sequence>
<dbReference type="EMBL" id="LXTC01000004">
    <property type="protein sequence ID" value="OBA20616.1"/>
    <property type="molecule type" value="Genomic_DNA"/>
</dbReference>
<dbReference type="AlphaFoldDB" id="A0A1A0H9C0"/>
<dbReference type="InterPro" id="IPR046341">
    <property type="entry name" value="SET_dom_sf"/>
</dbReference>
<dbReference type="Gene3D" id="3.90.1410.10">
    <property type="entry name" value="set domain protein methyltransferase, domain 1"/>
    <property type="match status" value="1"/>
</dbReference>
<dbReference type="CDD" id="cd19177">
    <property type="entry name" value="SET_SETD4"/>
    <property type="match status" value="1"/>
</dbReference>